<dbReference type="GO" id="GO:0005975">
    <property type="term" value="P:carbohydrate metabolic process"/>
    <property type="evidence" value="ECO:0007669"/>
    <property type="project" value="UniProtKB-ARBA"/>
</dbReference>
<evidence type="ECO:0000259" key="3">
    <source>
        <dbReference type="PROSITE" id="PS50022"/>
    </source>
</evidence>
<comment type="caution">
    <text evidence="4">The sequence shown here is derived from an EMBL/GenBank/DDBJ whole genome shotgun (WGS) entry which is preliminary data.</text>
</comment>
<dbReference type="EMBL" id="QOIL01000025">
    <property type="protein sequence ID" value="RCG24009.1"/>
    <property type="molecule type" value="Genomic_DNA"/>
</dbReference>
<feature type="signal peptide" evidence="2">
    <location>
        <begin position="1"/>
        <end position="37"/>
    </location>
</feature>
<protein>
    <submittedName>
        <fullName evidence="4">Coagulation factor 5/8 type domain protein</fullName>
    </submittedName>
</protein>
<dbReference type="InterPro" id="IPR050546">
    <property type="entry name" value="Glycosyl_Hydrlase_16"/>
</dbReference>
<evidence type="ECO:0000313" key="4">
    <source>
        <dbReference type="EMBL" id="RCG24009.1"/>
    </source>
</evidence>
<dbReference type="OrthoDB" id="9809583at2"/>
<proteinExistence type="inferred from homology"/>
<dbReference type="RefSeq" id="WP_114032918.1">
    <property type="nucleotide sequence ID" value="NZ_QOIL01000025.1"/>
</dbReference>
<keyword evidence="5" id="KW-1185">Reference proteome</keyword>
<comment type="similarity">
    <text evidence="1">Belongs to the glycosyl hydrolase 16 family.</text>
</comment>
<feature type="domain" description="F5/8 type C" evidence="3">
    <location>
        <begin position="872"/>
        <end position="1006"/>
    </location>
</feature>
<dbReference type="Gene3D" id="2.60.40.10">
    <property type="entry name" value="Immunoglobulins"/>
    <property type="match status" value="1"/>
</dbReference>
<dbReference type="PANTHER" id="PTHR10963">
    <property type="entry name" value="GLYCOSYL HYDROLASE-RELATED"/>
    <property type="match status" value="1"/>
</dbReference>
<evidence type="ECO:0000256" key="1">
    <source>
        <dbReference type="ARBA" id="ARBA00006865"/>
    </source>
</evidence>
<organism evidence="4 5">
    <name type="scientific">Sphaerisporangium album</name>
    <dbReference type="NCBI Taxonomy" id="509200"/>
    <lineage>
        <taxon>Bacteria</taxon>
        <taxon>Bacillati</taxon>
        <taxon>Actinomycetota</taxon>
        <taxon>Actinomycetes</taxon>
        <taxon>Streptosporangiales</taxon>
        <taxon>Streptosporangiaceae</taxon>
        <taxon>Sphaerisporangium</taxon>
    </lineage>
</organism>
<evidence type="ECO:0000256" key="2">
    <source>
        <dbReference type="SAM" id="SignalP"/>
    </source>
</evidence>
<dbReference type="Pfam" id="PF00754">
    <property type="entry name" value="F5_F8_type_C"/>
    <property type="match status" value="2"/>
</dbReference>
<dbReference type="AlphaFoldDB" id="A0A367F233"/>
<dbReference type="InterPro" id="IPR008979">
    <property type="entry name" value="Galactose-bd-like_sf"/>
</dbReference>
<dbReference type="InterPro" id="IPR013783">
    <property type="entry name" value="Ig-like_fold"/>
</dbReference>
<dbReference type="InterPro" id="IPR013320">
    <property type="entry name" value="ConA-like_dom_sf"/>
</dbReference>
<accession>A0A367F233</accession>
<dbReference type="SMART" id="SM00231">
    <property type="entry name" value="FA58C"/>
    <property type="match status" value="2"/>
</dbReference>
<dbReference type="Proteomes" id="UP000253094">
    <property type="component" value="Unassembled WGS sequence"/>
</dbReference>
<gene>
    <name evidence="4" type="ORF">DQ384_33700</name>
</gene>
<dbReference type="SUPFAM" id="SSF49899">
    <property type="entry name" value="Concanavalin A-like lectins/glucanases"/>
    <property type="match status" value="1"/>
</dbReference>
<dbReference type="PROSITE" id="PS50022">
    <property type="entry name" value="FA58C_3"/>
    <property type="match status" value="2"/>
</dbReference>
<reference evidence="4 5" key="1">
    <citation type="submission" date="2018-06" db="EMBL/GenBank/DDBJ databases">
        <title>Sphaerisporangium craniellae sp. nov., isolated from a marine sponge in the South China Sea.</title>
        <authorList>
            <person name="Li L."/>
        </authorList>
    </citation>
    <scope>NUCLEOTIDE SEQUENCE [LARGE SCALE GENOMIC DNA]</scope>
    <source>
        <strain evidence="4 5">CCTCC AA 208026</strain>
    </source>
</reference>
<sequence length="1006" mass="107070">MHPSRGPGRHRPGAVVYTLITLLALLATALVSAAATAAAADTLLSQGRPATASSTEGAAWAASAAVDGNPGTRWASTFSDPQWLQVDLGATATVSQVVLQWEAAYGKAFKIQLSADGAAWTDAYSTTTGTGGTQTLAVSGSGRYVRMYGTARGTGYGYSLWEFQVYGTTGTTPPTDPPTQPPGNWTSIWRDDFDGAAGTSPSAANWILRTGTQYPGGAANWGTGEVETMSASTANVSLDGAGRLSIKAIRDGAGNWTSGRIETQRTDFAPQPGEQLKFTARLKQPDVANALGYWPGFRATGAAYRGNYNNWPGVGETDIMTDVNGRDQLANTLHCGTAPGGVCNEYDGRTSGFASCTGCQTGYHDYTQIIDRTKTDEEIRFYLDGRQTWVVRESQVGVAAWQAAVQHGFYLRLDLAIGGSLPNALAGTTTPTAATTSGGVLSVESIAVEKSVGAAAPAMTDPPVPAGPSTVRVTGTQGNWQLTCNGLPYIVKGLTYGPPQGAADGYMRDLASMGVNTIRTWGVDDAQTPALLDRAARHGIRVVVGHWLNQGADYVNDTTYKNNVKNEIVARVNALKNKQGVLMWDVGNEVILTMQDHGLPAAEVEARRVAYAKFVNEVAVAIHAADPNHPVTSTDAWTGAWPYYKNHAPALDLLAVNSYGAIGGVKQAWIDGGYTKPYIITEGGPAGEWEVPNDVNGVPTEPTDMQKRAGYTASWNAINAHPGVALGATEFHYGLENDFGGVWLNTFTGGWRRLGYHALKQAYTGQPSGNTPPEITAMNVGSQTSVPAGGQFTVDVTASDPNGDPLRYNLMFSDKHITGATGFKHVRFTETAPGRFTVTAPQQMGVWKVYVYAYDGQGNVGIEQKSFRVVPPVPPGTNVAIGKPTTASTYQATGDGAPFLPSKATDGSFTTRWASEWSDAQWIQVDLGSNVPVRHVQLGWEAAYGKSYQIRTSTDGTTWSVPFSTTTGDGGFDDIDLNVTARYVRVELSQRGTPWGYSLWEFGVYR</sequence>
<dbReference type="SUPFAM" id="SSF51445">
    <property type="entry name" value="(Trans)glycosidases"/>
    <property type="match status" value="1"/>
</dbReference>
<feature type="domain" description="F5/8 type C" evidence="3">
    <location>
        <begin position="31"/>
        <end position="168"/>
    </location>
</feature>
<keyword evidence="2" id="KW-0732">Signal</keyword>
<dbReference type="CDD" id="cd02182">
    <property type="entry name" value="GH16_Strep_laminarinase_like"/>
    <property type="match status" value="1"/>
</dbReference>
<feature type="chain" id="PRO_5038817965" evidence="2">
    <location>
        <begin position="38"/>
        <end position="1006"/>
    </location>
</feature>
<dbReference type="InterPro" id="IPR000421">
    <property type="entry name" value="FA58C"/>
</dbReference>
<dbReference type="Gene3D" id="2.60.120.200">
    <property type="match status" value="1"/>
</dbReference>
<dbReference type="Gene3D" id="2.60.120.260">
    <property type="entry name" value="Galactose-binding domain-like"/>
    <property type="match status" value="2"/>
</dbReference>
<name>A0A367F233_9ACTN</name>
<dbReference type="InterPro" id="IPR017853">
    <property type="entry name" value="GH"/>
</dbReference>
<evidence type="ECO:0000313" key="5">
    <source>
        <dbReference type="Proteomes" id="UP000253094"/>
    </source>
</evidence>
<dbReference type="PANTHER" id="PTHR10963:SF55">
    <property type="entry name" value="GLYCOSIDE HYDROLASE FAMILY 16 PROTEIN"/>
    <property type="match status" value="1"/>
</dbReference>
<dbReference type="SUPFAM" id="SSF49785">
    <property type="entry name" value="Galactose-binding domain-like"/>
    <property type="match status" value="2"/>
</dbReference>
<dbReference type="Gene3D" id="3.20.20.80">
    <property type="entry name" value="Glycosidases"/>
    <property type="match status" value="1"/>
</dbReference>